<dbReference type="AlphaFoldDB" id="A0A7X6L2Z5"/>
<evidence type="ECO:0000313" key="3">
    <source>
        <dbReference type="Proteomes" id="UP000540698"/>
    </source>
</evidence>
<evidence type="ECO:0000313" key="2">
    <source>
        <dbReference type="EMBL" id="NKY26835.1"/>
    </source>
</evidence>
<sequence>MVEKFVQDPQELRRLGDANRAASAPAYARAEGDPEWEAEFEAQYGKAANAYRVFAVRYGVERGIGWTQVGDGRNTTGDNSTTAGNTFEVTDIDGGVHVRRTNPEV</sequence>
<dbReference type="RefSeq" id="WP_062976614.1">
    <property type="nucleotide sequence ID" value="NZ_JAAXOS010000005.1"/>
</dbReference>
<dbReference type="EMBL" id="JAAXOS010000005">
    <property type="protein sequence ID" value="NKY26835.1"/>
    <property type="molecule type" value="Genomic_DNA"/>
</dbReference>
<reference evidence="2 3" key="1">
    <citation type="submission" date="2020-04" db="EMBL/GenBank/DDBJ databases">
        <title>MicrobeNet Type strains.</title>
        <authorList>
            <person name="Nicholson A.C."/>
        </authorList>
    </citation>
    <scope>NUCLEOTIDE SEQUENCE [LARGE SCALE GENOMIC DNA]</scope>
    <source>
        <strain evidence="2 3">DSM 44956</strain>
    </source>
</reference>
<proteinExistence type="predicted"/>
<accession>A0A7X6L2Z5</accession>
<feature type="compositionally biased region" description="Polar residues" evidence="1">
    <location>
        <begin position="73"/>
        <end position="88"/>
    </location>
</feature>
<feature type="region of interest" description="Disordered" evidence="1">
    <location>
        <begin position="66"/>
        <end position="88"/>
    </location>
</feature>
<protein>
    <submittedName>
        <fullName evidence="2">Uncharacterized protein</fullName>
    </submittedName>
</protein>
<evidence type="ECO:0000256" key="1">
    <source>
        <dbReference type="SAM" id="MobiDB-lite"/>
    </source>
</evidence>
<keyword evidence="3" id="KW-1185">Reference proteome</keyword>
<comment type="caution">
    <text evidence="2">The sequence shown here is derived from an EMBL/GenBank/DDBJ whole genome shotgun (WGS) entry which is preliminary data.</text>
</comment>
<name>A0A7X6L2Z5_9NOCA</name>
<dbReference type="Proteomes" id="UP000540698">
    <property type="component" value="Unassembled WGS sequence"/>
</dbReference>
<gene>
    <name evidence="2" type="ORF">HGB38_11450</name>
</gene>
<organism evidence="2 3">
    <name type="scientific">Nocardia gamkensis</name>
    <dbReference type="NCBI Taxonomy" id="352869"/>
    <lineage>
        <taxon>Bacteria</taxon>
        <taxon>Bacillati</taxon>
        <taxon>Actinomycetota</taxon>
        <taxon>Actinomycetes</taxon>
        <taxon>Mycobacteriales</taxon>
        <taxon>Nocardiaceae</taxon>
        <taxon>Nocardia</taxon>
    </lineage>
</organism>